<gene>
    <name evidence="4" type="ORF">TAPDE_003188</name>
</gene>
<feature type="compositionally biased region" description="Low complexity" evidence="2">
    <location>
        <begin position="7"/>
        <end position="20"/>
    </location>
</feature>
<dbReference type="AlphaFoldDB" id="R4XB40"/>
<keyword evidence="1" id="KW-1015">Disulfide bond</keyword>
<evidence type="ECO:0000256" key="2">
    <source>
        <dbReference type="SAM" id="MobiDB-lite"/>
    </source>
</evidence>
<dbReference type="GO" id="GO:0007005">
    <property type="term" value="P:mitochondrion organization"/>
    <property type="evidence" value="ECO:0007669"/>
    <property type="project" value="InterPro"/>
</dbReference>
<reference evidence="4 5" key="1">
    <citation type="journal article" date="2013" name="MBio">
        <title>Genome sequencing of the plant pathogen Taphrina deformans, the causal agent of peach leaf curl.</title>
        <authorList>
            <person name="Cisse O.H."/>
            <person name="Almeida J.M.G.C.F."/>
            <person name="Fonseca A."/>
            <person name="Kumar A.A."/>
            <person name="Salojaervi J."/>
            <person name="Overmyer K."/>
            <person name="Hauser P.M."/>
            <person name="Pagni M."/>
        </authorList>
    </citation>
    <scope>NUCLEOTIDE SEQUENCE [LARGE SCALE GENOMIC DNA]</scope>
    <source>
        <strain evidence="5">PYCC 5710 / ATCC 11124 / CBS 356.35 / IMI 108563 / JCM 9778 / NBRC 8474</strain>
    </source>
</reference>
<dbReference type="SUPFAM" id="SSF47072">
    <property type="entry name" value="Cysteine alpha-hairpin motif"/>
    <property type="match status" value="1"/>
</dbReference>
<dbReference type="STRING" id="1097556.R4XB40"/>
<evidence type="ECO:0000313" key="5">
    <source>
        <dbReference type="Proteomes" id="UP000013776"/>
    </source>
</evidence>
<dbReference type="InterPro" id="IPR055304">
    <property type="entry name" value="CHCHD2/10-like"/>
</dbReference>
<dbReference type="InterPro" id="IPR009069">
    <property type="entry name" value="Cys_alpha_HP_mot_SF"/>
</dbReference>
<evidence type="ECO:0000256" key="1">
    <source>
        <dbReference type="ARBA" id="ARBA00023157"/>
    </source>
</evidence>
<sequence length="155" mass="16025">MPRQSRGRPAPSRHAAPAPAQTRSASTQNVPARQTPPPQAVAAQQSSGPGMFGNMMSTAAGVGIGSAIGHSIGSLFTGGSSQPEPQQQQQQQAPSAYDSYGAQAAQENNSYATGISCEGDAKQFTKCLEATNNDMSACSYYLDALKQCQAMARGV</sequence>
<dbReference type="PANTHER" id="PTHR13523:SF2">
    <property type="entry name" value="COILED-COIL-HELIX-COILED-COIL-HELIX DOMAIN CONTAINING 2, ISOFORM A-RELATED"/>
    <property type="match status" value="1"/>
</dbReference>
<feature type="compositionally biased region" description="Low complexity" evidence="2">
    <location>
        <begin position="72"/>
        <end position="96"/>
    </location>
</feature>
<comment type="caution">
    <text evidence="4">The sequence shown here is derived from an EMBL/GenBank/DDBJ whole genome shotgun (WGS) entry which is preliminary data.</text>
</comment>
<proteinExistence type="predicted"/>
<dbReference type="PANTHER" id="PTHR13523">
    <property type="entry name" value="COILED-COIL-HELIX-COILED-COIL-HELIX DOMAIN CONTAINING 2/NUR77"/>
    <property type="match status" value="1"/>
</dbReference>
<dbReference type="EMBL" id="CAHR02000118">
    <property type="protein sequence ID" value="CCG83043.1"/>
    <property type="molecule type" value="Genomic_DNA"/>
</dbReference>
<dbReference type="GO" id="GO:0005634">
    <property type="term" value="C:nucleus"/>
    <property type="evidence" value="ECO:0007669"/>
    <property type="project" value="TreeGrafter"/>
</dbReference>
<protein>
    <submittedName>
        <fullName evidence="4">CHCH domain protein</fullName>
    </submittedName>
</protein>
<accession>R4XB40</accession>
<organism evidence="4 5">
    <name type="scientific">Taphrina deformans (strain PYCC 5710 / ATCC 11124 / CBS 356.35 / IMI 108563 / JCM 9778 / NBRC 8474)</name>
    <name type="common">Peach leaf curl fungus</name>
    <name type="synonym">Lalaria deformans</name>
    <dbReference type="NCBI Taxonomy" id="1097556"/>
    <lineage>
        <taxon>Eukaryota</taxon>
        <taxon>Fungi</taxon>
        <taxon>Dikarya</taxon>
        <taxon>Ascomycota</taxon>
        <taxon>Taphrinomycotina</taxon>
        <taxon>Taphrinomycetes</taxon>
        <taxon>Taphrinales</taxon>
        <taxon>Taphrinaceae</taxon>
        <taxon>Taphrina</taxon>
    </lineage>
</organism>
<feature type="domain" description="CHCH" evidence="3">
    <location>
        <begin position="117"/>
        <end position="150"/>
    </location>
</feature>
<feature type="compositionally biased region" description="Polar residues" evidence="2">
    <location>
        <begin position="21"/>
        <end position="30"/>
    </location>
</feature>
<dbReference type="OrthoDB" id="1106148at2759"/>
<dbReference type="GO" id="GO:0005739">
    <property type="term" value="C:mitochondrion"/>
    <property type="evidence" value="ECO:0007669"/>
    <property type="project" value="TreeGrafter"/>
</dbReference>
<dbReference type="Proteomes" id="UP000013776">
    <property type="component" value="Unassembled WGS sequence"/>
</dbReference>
<evidence type="ECO:0000313" key="4">
    <source>
        <dbReference type="EMBL" id="CCG83043.1"/>
    </source>
</evidence>
<name>R4XB40_TAPDE</name>
<keyword evidence="5" id="KW-1185">Reference proteome</keyword>
<dbReference type="InterPro" id="IPR010625">
    <property type="entry name" value="CHCH"/>
</dbReference>
<dbReference type="eggNOG" id="KOG4090">
    <property type="taxonomic scope" value="Eukaryota"/>
</dbReference>
<feature type="region of interest" description="Disordered" evidence="2">
    <location>
        <begin position="72"/>
        <end position="104"/>
    </location>
</feature>
<evidence type="ECO:0000259" key="3">
    <source>
        <dbReference type="Pfam" id="PF06747"/>
    </source>
</evidence>
<dbReference type="Pfam" id="PF06747">
    <property type="entry name" value="CHCH"/>
    <property type="match status" value="1"/>
</dbReference>
<feature type="region of interest" description="Disordered" evidence="2">
    <location>
        <begin position="1"/>
        <end position="56"/>
    </location>
</feature>